<dbReference type="Proteomes" id="UP000530514">
    <property type="component" value="Unassembled WGS sequence"/>
</dbReference>
<evidence type="ECO:0000313" key="1">
    <source>
        <dbReference type="EMBL" id="MBA4542873.1"/>
    </source>
</evidence>
<organism evidence="1 2">
    <name type="scientific">Thermoactinomyces daqus</name>
    <dbReference type="NCBI Taxonomy" id="1329516"/>
    <lineage>
        <taxon>Bacteria</taxon>
        <taxon>Bacillati</taxon>
        <taxon>Bacillota</taxon>
        <taxon>Bacilli</taxon>
        <taxon>Bacillales</taxon>
        <taxon>Thermoactinomycetaceae</taxon>
        <taxon>Thermoactinomyces</taxon>
    </lineage>
</organism>
<dbReference type="AlphaFoldDB" id="A0A7W1XAA8"/>
<dbReference type="EMBL" id="JACEIP010000010">
    <property type="protein sequence ID" value="MBA4542873.1"/>
    <property type="molecule type" value="Genomic_DNA"/>
</dbReference>
<sequence>MKKYDVELFYQTAGVTRLTVVPVSAQNKQEAGRMAMIILIDQVEDCNMVSVKYVHLVGEENGTDET</sequence>
<keyword evidence="2" id="KW-1185">Reference proteome</keyword>
<proteinExistence type="predicted"/>
<comment type="caution">
    <text evidence="1">The sequence shown here is derived from an EMBL/GenBank/DDBJ whole genome shotgun (WGS) entry which is preliminary data.</text>
</comment>
<accession>A0A7W1XAA8</accession>
<gene>
    <name evidence="1" type="ORF">H1164_08160</name>
</gene>
<dbReference type="RefSeq" id="WP_033101857.1">
    <property type="nucleotide sequence ID" value="NZ_JACEIP010000010.1"/>
</dbReference>
<protein>
    <submittedName>
        <fullName evidence="1">Uncharacterized protein</fullName>
    </submittedName>
</protein>
<reference evidence="1 2" key="1">
    <citation type="submission" date="2020-07" db="EMBL/GenBank/DDBJ databases">
        <authorList>
            <person name="Feng H."/>
        </authorList>
    </citation>
    <scope>NUCLEOTIDE SEQUENCE [LARGE SCALE GENOMIC DNA]</scope>
    <source>
        <strain evidence="2">s-11</strain>
    </source>
</reference>
<evidence type="ECO:0000313" key="2">
    <source>
        <dbReference type="Proteomes" id="UP000530514"/>
    </source>
</evidence>
<name>A0A7W1XAA8_9BACL</name>